<keyword evidence="3" id="KW-0805">Transcription regulation</keyword>
<dbReference type="CDD" id="cd11410">
    <property type="entry name" value="bHLH_O_HES"/>
    <property type="match status" value="1"/>
</dbReference>
<name>A0AAD7T911_9TELE</name>
<sequence>MERRRRARINGCLGELRTLLLQSHIAQSCRRSKLEKADILELTVRHLKALTQSNGSEDVARSRFYAGYTDCAREVSRFLSTSDGIHNTLRSRRSRSCYDLVTSPPKIQA</sequence>
<evidence type="ECO:0000256" key="5">
    <source>
        <dbReference type="ARBA" id="ARBA00023242"/>
    </source>
</evidence>
<dbReference type="PROSITE" id="PS51054">
    <property type="entry name" value="ORANGE"/>
    <property type="match status" value="1"/>
</dbReference>
<evidence type="ECO:0000313" key="8">
    <source>
        <dbReference type="EMBL" id="KAJ8416611.1"/>
    </source>
</evidence>
<evidence type="ECO:0000256" key="4">
    <source>
        <dbReference type="ARBA" id="ARBA00023163"/>
    </source>
</evidence>
<keyword evidence="4" id="KW-0804">Transcription</keyword>
<dbReference type="Pfam" id="PF07527">
    <property type="entry name" value="Hairy_orange"/>
    <property type="match status" value="1"/>
</dbReference>
<dbReference type="InterPro" id="IPR011598">
    <property type="entry name" value="bHLH_dom"/>
</dbReference>
<evidence type="ECO:0000259" key="6">
    <source>
        <dbReference type="PROSITE" id="PS50888"/>
    </source>
</evidence>
<dbReference type="Proteomes" id="UP001221898">
    <property type="component" value="Unassembled WGS sequence"/>
</dbReference>
<gene>
    <name evidence="8" type="ORF">AAFF_G00324890</name>
</gene>
<accession>A0AAD7T911</accession>
<organism evidence="8 9">
    <name type="scientific">Aldrovandia affinis</name>
    <dbReference type="NCBI Taxonomy" id="143900"/>
    <lineage>
        <taxon>Eukaryota</taxon>
        <taxon>Metazoa</taxon>
        <taxon>Chordata</taxon>
        <taxon>Craniata</taxon>
        <taxon>Vertebrata</taxon>
        <taxon>Euteleostomi</taxon>
        <taxon>Actinopterygii</taxon>
        <taxon>Neopterygii</taxon>
        <taxon>Teleostei</taxon>
        <taxon>Notacanthiformes</taxon>
        <taxon>Halosauridae</taxon>
        <taxon>Aldrovandia</taxon>
    </lineage>
</organism>
<evidence type="ECO:0000256" key="3">
    <source>
        <dbReference type="ARBA" id="ARBA00023015"/>
    </source>
</evidence>
<feature type="domain" description="BHLH" evidence="6">
    <location>
        <begin position="1"/>
        <end position="50"/>
    </location>
</feature>
<proteinExistence type="predicted"/>
<evidence type="ECO:0000313" key="9">
    <source>
        <dbReference type="Proteomes" id="UP001221898"/>
    </source>
</evidence>
<reference evidence="8" key="1">
    <citation type="journal article" date="2023" name="Science">
        <title>Genome structures resolve the early diversification of teleost fishes.</title>
        <authorList>
            <person name="Parey E."/>
            <person name="Louis A."/>
            <person name="Montfort J."/>
            <person name="Bouchez O."/>
            <person name="Roques C."/>
            <person name="Iampietro C."/>
            <person name="Lluch J."/>
            <person name="Castinel A."/>
            <person name="Donnadieu C."/>
            <person name="Desvignes T."/>
            <person name="Floi Bucao C."/>
            <person name="Jouanno E."/>
            <person name="Wen M."/>
            <person name="Mejri S."/>
            <person name="Dirks R."/>
            <person name="Jansen H."/>
            <person name="Henkel C."/>
            <person name="Chen W.J."/>
            <person name="Zahm M."/>
            <person name="Cabau C."/>
            <person name="Klopp C."/>
            <person name="Thompson A.W."/>
            <person name="Robinson-Rechavi M."/>
            <person name="Braasch I."/>
            <person name="Lecointre G."/>
            <person name="Bobe J."/>
            <person name="Postlethwait J.H."/>
            <person name="Berthelot C."/>
            <person name="Roest Crollius H."/>
            <person name="Guiguen Y."/>
        </authorList>
    </citation>
    <scope>NUCLEOTIDE SEQUENCE</scope>
    <source>
        <strain evidence="8">NC1722</strain>
    </source>
</reference>
<evidence type="ECO:0000256" key="2">
    <source>
        <dbReference type="ARBA" id="ARBA00022491"/>
    </source>
</evidence>
<evidence type="ECO:0000259" key="7">
    <source>
        <dbReference type="PROSITE" id="PS51054"/>
    </source>
</evidence>
<dbReference type="InterPro" id="IPR003650">
    <property type="entry name" value="Orange_dom"/>
</dbReference>
<comment type="caution">
    <text evidence="8">The sequence shown here is derived from an EMBL/GenBank/DDBJ whole genome shotgun (WGS) entry which is preliminary data.</text>
</comment>
<feature type="domain" description="Orange" evidence="7">
    <location>
        <begin position="64"/>
        <end position="100"/>
    </location>
</feature>
<dbReference type="GO" id="GO:0046983">
    <property type="term" value="F:protein dimerization activity"/>
    <property type="evidence" value="ECO:0007669"/>
    <property type="project" value="InterPro"/>
</dbReference>
<dbReference type="PANTHER" id="PTHR10985">
    <property type="entry name" value="BASIC HELIX-LOOP-HELIX TRANSCRIPTION FACTOR, HES-RELATED"/>
    <property type="match status" value="1"/>
</dbReference>
<dbReference type="GO" id="GO:0005634">
    <property type="term" value="C:nucleus"/>
    <property type="evidence" value="ECO:0007669"/>
    <property type="project" value="UniProtKB-SubCell"/>
</dbReference>
<dbReference type="PROSITE" id="PS50888">
    <property type="entry name" value="BHLH"/>
    <property type="match status" value="1"/>
</dbReference>
<dbReference type="Gene3D" id="6.10.250.980">
    <property type="match status" value="1"/>
</dbReference>
<keyword evidence="2" id="KW-0678">Repressor</keyword>
<dbReference type="GO" id="GO:0003677">
    <property type="term" value="F:DNA binding"/>
    <property type="evidence" value="ECO:0007669"/>
    <property type="project" value="InterPro"/>
</dbReference>
<dbReference type="Gene3D" id="4.10.280.10">
    <property type="entry name" value="Helix-loop-helix DNA-binding domain"/>
    <property type="match status" value="1"/>
</dbReference>
<dbReference type="InterPro" id="IPR036638">
    <property type="entry name" value="HLH_DNA-bd_sf"/>
</dbReference>
<dbReference type="SUPFAM" id="SSF47459">
    <property type="entry name" value="HLH, helix-loop-helix DNA-binding domain"/>
    <property type="match status" value="1"/>
</dbReference>
<dbReference type="EMBL" id="JAINUG010000005">
    <property type="protein sequence ID" value="KAJ8416611.1"/>
    <property type="molecule type" value="Genomic_DNA"/>
</dbReference>
<dbReference type="InterPro" id="IPR050370">
    <property type="entry name" value="HES_HEY"/>
</dbReference>
<dbReference type="GO" id="GO:0006355">
    <property type="term" value="P:regulation of DNA-templated transcription"/>
    <property type="evidence" value="ECO:0007669"/>
    <property type="project" value="InterPro"/>
</dbReference>
<protein>
    <submittedName>
        <fullName evidence="8">Uncharacterized protein</fullName>
    </submittedName>
</protein>
<evidence type="ECO:0000256" key="1">
    <source>
        <dbReference type="ARBA" id="ARBA00004123"/>
    </source>
</evidence>
<comment type="subcellular location">
    <subcellularLocation>
        <location evidence="1">Nucleus</location>
    </subcellularLocation>
</comment>
<dbReference type="AlphaFoldDB" id="A0AAD7T911"/>
<dbReference type="PROSITE" id="PS51257">
    <property type="entry name" value="PROKAR_LIPOPROTEIN"/>
    <property type="match status" value="1"/>
</dbReference>
<dbReference type="SUPFAM" id="SSF158457">
    <property type="entry name" value="Orange domain-like"/>
    <property type="match status" value="1"/>
</dbReference>
<keyword evidence="5" id="KW-0539">Nucleus</keyword>
<dbReference type="Pfam" id="PF00010">
    <property type="entry name" value="HLH"/>
    <property type="match status" value="1"/>
</dbReference>
<dbReference type="SMART" id="SM00353">
    <property type="entry name" value="HLH"/>
    <property type="match status" value="1"/>
</dbReference>
<keyword evidence="9" id="KW-1185">Reference proteome</keyword>